<evidence type="ECO:0000313" key="11">
    <source>
        <dbReference type="EMBL" id="MBB2181330.1"/>
    </source>
</evidence>
<dbReference type="GO" id="GO:0004810">
    <property type="term" value="F:CCA tRNA nucleotidyltransferase activity"/>
    <property type="evidence" value="ECO:0007669"/>
    <property type="project" value="UniProtKB-EC"/>
</dbReference>
<dbReference type="PROSITE" id="PS51831">
    <property type="entry name" value="HD"/>
    <property type="match status" value="1"/>
</dbReference>
<sequence>MQLRIPDKVNMIIEELIRHGYEAYVVGGCVRDMVLGRDPEDWDITTSATPMEVKKIFRRTVDTGIQHGTVTVLVDKSHYEVTTYRLDGEYEDSRHPKEVSFTASLAEDLKRRDFTINAMAYNEKEGFIDLFGGMEDIQKGIIRCVGNAGERFDEDALRILRAVRFSAQLDFEIEEETRKALQSKVQKLSCISAERIRVELTKLLVSDHPGRLRTLYETGITGVVLPEFDAMMVTQQKNIHHRYSVGEHTIRAVEAVAGKLEDNRFDMRNRAILRWTMLLHDIEKPNTISMGENGQNHFYGHQEKGAITAKNILRRLKFDNDTINAVVHLVRWHDYRFTLTPAGMRAAASQIGKDYMELLFEVNRADTSAKNPEHTKEKYKKLSTAMNLYQEIKRKQECVSLKELNINGDELIAIGFRPGRVLGEVLKQLLNSVIEDPALNQKETLLSMAIHLKQEMDNLPDDAK</sequence>
<keyword evidence="3" id="KW-0819">tRNA processing</keyword>
<comment type="caution">
    <text evidence="11">The sequence shown here is derived from an EMBL/GenBank/DDBJ whole genome shotgun (WGS) entry which is preliminary data.</text>
</comment>
<dbReference type="SUPFAM" id="SSF81301">
    <property type="entry name" value="Nucleotidyltransferase"/>
    <property type="match status" value="1"/>
</dbReference>
<reference evidence="11 12" key="1">
    <citation type="submission" date="2020-07" db="EMBL/GenBank/DDBJ databases">
        <title>Characterization and genome sequencing of isolate MD1, a novel member within the family Lachnospiraceae.</title>
        <authorList>
            <person name="Rettenmaier R."/>
            <person name="Di Bello L."/>
            <person name="Zinser C."/>
            <person name="Scheitz K."/>
            <person name="Liebl W."/>
            <person name="Zverlov V."/>
        </authorList>
    </citation>
    <scope>NUCLEOTIDE SEQUENCE [LARGE SCALE GENOMIC DNA]</scope>
    <source>
        <strain evidence="11 12">MD1</strain>
    </source>
</reference>
<dbReference type="InterPro" id="IPR002646">
    <property type="entry name" value="PolA_pol_head_dom"/>
</dbReference>
<dbReference type="GO" id="GO:0046872">
    <property type="term" value="F:metal ion binding"/>
    <property type="evidence" value="ECO:0007669"/>
    <property type="project" value="UniProtKB-KW"/>
</dbReference>
<gene>
    <name evidence="11" type="ORF">H0486_00275</name>
</gene>
<evidence type="ECO:0000259" key="10">
    <source>
        <dbReference type="PROSITE" id="PS51831"/>
    </source>
</evidence>
<keyword evidence="2 9" id="KW-0808">Transferase</keyword>
<dbReference type="InterPro" id="IPR032828">
    <property type="entry name" value="PolyA_RNA-bd"/>
</dbReference>
<dbReference type="EMBL" id="JACEGA010000001">
    <property type="protein sequence ID" value="MBB2181330.1"/>
    <property type="molecule type" value="Genomic_DNA"/>
</dbReference>
<keyword evidence="6" id="KW-0547">Nucleotide-binding</keyword>
<dbReference type="InterPro" id="IPR050264">
    <property type="entry name" value="Bact_CCA-adding_enz_type3_sf"/>
</dbReference>
<comment type="similarity">
    <text evidence="9">Belongs to the tRNA nucleotidyltransferase/poly(A) polymerase family.</text>
</comment>
<proteinExistence type="inferred from homology"/>
<dbReference type="RefSeq" id="WP_228351109.1">
    <property type="nucleotide sequence ID" value="NZ_JACEGA010000001.1"/>
</dbReference>
<evidence type="ECO:0000256" key="8">
    <source>
        <dbReference type="ARBA" id="ARBA00022884"/>
    </source>
</evidence>
<dbReference type="Pfam" id="PF13735">
    <property type="entry name" value="tRNA_NucTran2_2"/>
    <property type="match status" value="1"/>
</dbReference>
<keyword evidence="8 9" id="KW-0694">RNA-binding</keyword>
<name>A0A839JV14_9FIRM</name>
<evidence type="ECO:0000256" key="2">
    <source>
        <dbReference type="ARBA" id="ARBA00022679"/>
    </source>
</evidence>
<evidence type="ECO:0000256" key="4">
    <source>
        <dbReference type="ARBA" id="ARBA00022695"/>
    </source>
</evidence>
<dbReference type="AlphaFoldDB" id="A0A839JV14"/>
<dbReference type="InterPro" id="IPR032810">
    <property type="entry name" value="CCA-adding_enz_C"/>
</dbReference>
<keyword evidence="4 11" id="KW-0548">Nucleotidyltransferase</keyword>
<dbReference type="GO" id="GO:0000049">
    <property type="term" value="F:tRNA binding"/>
    <property type="evidence" value="ECO:0007669"/>
    <property type="project" value="TreeGrafter"/>
</dbReference>
<dbReference type="InterPro" id="IPR006675">
    <property type="entry name" value="HDIG_dom"/>
</dbReference>
<evidence type="ECO:0000313" key="12">
    <source>
        <dbReference type="Proteomes" id="UP000574276"/>
    </source>
</evidence>
<protein>
    <submittedName>
        <fullName evidence="11">CCA tRNA nucleotidyltransferase</fullName>
        <ecNumber evidence="11">2.7.7.72</ecNumber>
    </submittedName>
</protein>
<dbReference type="NCBIfam" id="NF009814">
    <property type="entry name" value="PRK13299.1"/>
    <property type="match status" value="1"/>
</dbReference>
<evidence type="ECO:0000256" key="3">
    <source>
        <dbReference type="ARBA" id="ARBA00022694"/>
    </source>
</evidence>
<dbReference type="EC" id="2.7.7.72" evidence="11"/>
<dbReference type="SUPFAM" id="SSF81891">
    <property type="entry name" value="Poly A polymerase C-terminal region-like"/>
    <property type="match status" value="1"/>
</dbReference>
<keyword evidence="5" id="KW-0479">Metal-binding</keyword>
<evidence type="ECO:0000256" key="1">
    <source>
        <dbReference type="ARBA" id="ARBA00001946"/>
    </source>
</evidence>
<dbReference type="PANTHER" id="PTHR46173">
    <property type="entry name" value="CCA TRNA NUCLEOTIDYLTRANSFERASE 1, MITOCHONDRIAL"/>
    <property type="match status" value="1"/>
</dbReference>
<dbReference type="Proteomes" id="UP000574276">
    <property type="component" value="Unassembled WGS sequence"/>
</dbReference>
<evidence type="ECO:0000256" key="5">
    <source>
        <dbReference type="ARBA" id="ARBA00022723"/>
    </source>
</evidence>
<feature type="domain" description="HD" evidence="10">
    <location>
        <begin position="245"/>
        <end position="354"/>
    </location>
</feature>
<dbReference type="InterPro" id="IPR043519">
    <property type="entry name" value="NT_sf"/>
</dbReference>
<dbReference type="Pfam" id="PF12627">
    <property type="entry name" value="PolyA_pol_RNAbd"/>
    <property type="match status" value="1"/>
</dbReference>
<dbReference type="NCBIfam" id="TIGR00277">
    <property type="entry name" value="HDIG"/>
    <property type="match status" value="1"/>
</dbReference>
<evidence type="ECO:0000256" key="7">
    <source>
        <dbReference type="ARBA" id="ARBA00022842"/>
    </source>
</evidence>
<accession>A0A839JV14</accession>
<evidence type="ECO:0000256" key="6">
    <source>
        <dbReference type="ARBA" id="ARBA00022741"/>
    </source>
</evidence>
<dbReference type="Gene3D" id="1.10.246.80">
    <property type="match status" value="1"/>
</dbReference>
<dbReference type="GO" id="GO:0000166">
    <property type="term" value="F:nucleotide binding"/>
    <property type="evidence" value="ECO:0007669"/>
    <property type="project" value="UniProtKB-KW"/>
</dbReference>
<dbReference type="GO" id="GO:0008033">
    <property type="term" value="P:tRNA processing"/>
    <property type="evidence" value="ECO:0007669"/>
    <property type="project" value="UniProtKB-KW"/>
</dbReference>
<dbReference type="InterPro" id="IPR006674">
    <property type="entry name" value="HD_domain"/>
</dbReference>
<keyword evidence="7" id="KW-0460">Magnesium</keyword>
<evidence type="ECO:0000256" key="9">
    <source>
        <dbReference type="RuleBase" id="RU003953"/>
    </source>
</evidence>
<comment type="cofactor">
    <cofactor evidence="1">
        <name>Mg(2+)</name>
        <dbReference type="ChEBI" id="CHEBI:18420"/>
    </cofactor>
</comment>
<dbReference type="CDD" id="cd05398">
    <property type="entry name" value="NT_ClassII-CCAase"/>
    <property type="match status" value="1"/>
</dbReference>
<dbReference type="Pfam" id="PF01743">
    <property type="entry name" value="PolyA_pol"/>
    <property type="match status" value="1"/>
</dbReference>
<organism evidence="11 12">
    <name type="scientific">Variimorphobacter saccharofermentans</name>
    <dbReference type="NCBI Taxonomy" id="2755051"/>
    <lineage>
        <taxon>Bacteria</taxon>
        <taxon>Bacillati</taxon>
        <taxon>Bacillota</taxon>
        <taxon>Clostridia</taxon>
        <taxon>Lachnospirales</taxon>
        <taxon>Lachnospiraceae</taxon>
        <taxon>Variimorphobacter</taxon>
    </lineage>
</organism>
<dbReference type="PANTHER" id="PTHR46173:SF1">
    <property type="entry name" value="CCA TRNA NUCLEOTIDYLTRANSFERASE 1, MITOCHONDRIAL"/>
    <property type="match status" value="1"/>
</dbReference>
<dbReference type="Gene3D" id="3.30.460.10">
    <property type="entry name" value="Beta Polymerase, domain 2"/>
    <property type="match status" value="1"/>
</dbReference>
<dbReference type="Gene3D" id="1.10.3090.10">
    <property type="entry name" value="cca-adding enzyme, domain 2"/>
    <property type="match status" value="1"/>
</dbReference>
<keyword evidence="12" id="KW-1185">Reference proteome</keyword>